<keyword evidence="3" id="KW-1185">Reference proteome</keyword>
<feature type="region of interest" description="Disordered" evidence="1">
    <location>
        <begin position="147"/>
        <end position="198"/>
    </location>
</feature>
<comment type="caution">
    <text evidence="2">The sequence shown here is derived from an EMBL/GenBank/DDBJ whole genome shotgun (WGS) entry which is preliminary data.</text>
</comment>
<organism evidence="2 3">
    <name type="scientific">Amnibacterium setariae</name>
    <dbReference type="NCBI Taxonomy" id="2306585"/>
    <lineage>
        <taxon>Bacteria</taxon>
        <taxon>Bacillati</taxon>
        <taxon>Actinomycetota</taxon>
        <taxon>Actinomycetes</taxon>
        <taxon>Micrococcales</taxon>
        <taxon>Microbacteriaceae</taxon>
        <taxon>Amnibacterium</taxon>
    </lineage>
</organism>
<dbReference type="Proteomes" id="UP000265742">
    <property type="component" value="Unassembled WGS sequence"/>
</dbReference>
<evidence type="ECO:0000256" key="1">
    <source>
        <dbReference type="SAM" id="MobiDB-lite"/>
    </source>
</evidence>
<dbReference type="EMBL" id="QXTG01000003">
    <property type="protein sequence ID" value="RIX26596.1"/>
    <property type="molecule type" value="Genomic_DNA"/>
</dbReference>
<protein>
    <submittedName>
        <fullName evidence="2">Uncharacterized protein</fullName>
    </submittedName>
</protein>
<proteinExistence type="predicted"/>
<dbReference type="AlphaFoldDB" id="A0A3A1TSC0"/>
<evidence type="ECO:0000313" key="3">
    <source>
        <dbReference type="Proteomes" id="UP000265742"/>
    </source>
</evidence>
<accession>A0A3A1TSC0</accession>
<name>A0A3A1TSC0_9MICO</name>
<evidence type="ECO:0000313" key="2">
    <source>
        <dbReference type="EMBL" id="RIX26596.1"/>
    </source>
</evidence>
<gene>
    <name evidence="2" type="ORF">D1781_16905</name>
</gene>
<sequence>MSVAVSMPVPPPAMVGFAPEPYEPRVIGAPAAPDPLGVNFPLQVVPFLNRITSPAVKRTWVLTAESEAHGDCCVPSPFFFSAQFTKYVVAAAAATESVGAAVAGAAEPPIRAAATAAIRAVVRRRMMMSPEIGLAGWARSSLLDARRKPGRTRRAPWIVHPRPPIQSAHNPVRGGGWTRESPRGQHEPTRSGEVGGQS</sequence>
<reference evidence="3" key="1">
    <citation type="submission" date="2018-09" db="EMBL/GenBank/DDBJ databases">
        <authorList>
            <person name="Kim I."/>
        </authorList>
    </citation>
    <scope>NUCLEOTIDE SEQUENCE [LARGE SCALE GENOMIC DNA]</scope>
    <source>
        <strain evidence="3">DD4a</strain>
    </source>
</reference>
<feature type="compositionally biased region" description="Basic and acidic residues" evidence="1">
    <location>
        <begin position="180"/>
        <end position="190"/>
    </location>
</feature>